<sequence>MTASELMASYCVVVNKGSGVLVNAMSQDYSYVLTARHVLTEANAKLVVTDVQGRELKVLSVLNHTDQSHSDTYDCAVIQVEYIPTVAQQSFPASSLPDMAPLKLVGFPGTERGSTDPMKVQDGHMTSVRDHLIVFTVSGTPGKDAIEGMSGGGIYHVANERPYLVGVEFGMDSINKHQQYGRVQCQGLVRFEEIIEANNKAPIIPAYLECFSRLREQIFSFMLLIKILLLV</sequence>
<dbReference type="InterPro" id="IPR046916">
    <property type="entry name" value="ABC-3C_CTD4"/>
</dbReference>
<gene>
    <name evidence="2" type="ORF">J1784_06520</name>
</gene>
<dbReference type="EMBL" id="JAFMOY010000115">
    <property type="protein sequence ID" value="MBU9844661.1"/>
    <property type="molecule type" value="Genomic_DNA"/>
</dbReference>
<dbReference type="Proteomes" id="UP000739284">
    <property type="component" value="Unassembled WGS sequence"/>
</dbReference>
<dbReference type="Pfam" id="PF13365">
    <property type="entry name" value="Trypsin_2"/>
    <property type="match status" value="1"/>
</dbReference>
<evidence type="ECO:0000259" key="1">
    <source>
        <dbReference type="Pfam" id="PF20280"/>
    </source>
</evidence>
<protein>
    <submittedName>
        <fullName evidence="2">Trypsin-like peptidase domain-containing protein</fullName>
    </submittedName>
</protein>
<accession>A0ABS6LCJ3</accession>
<name>A0ABS6LCJ3_9GAMM</name>
<feature type="domain" description="ABC-three component systems C-terminal" evidence="1">
    <location>
        <begin position="188"/>
        <end position="223"/>
    </location>
</feature>
<evidence type="ECO:0000313" key="2">
    <source>
        <dbReference type="EMBL" id="MBU9844661.1"/>
    </source>
</evidence>
<comment type="caution">
    <text evidence="2">The sequence shown here is derived from an EMBL/GenBank/DDBJ whole genome shotgun (WGS) entry which is preliminary data.</text>
</comment>
<dbReference type="Pfam" id="PF20280">
    <property type="entry name" value="CTD4"/>
    <property type="match status" value="1"/>
</dbReference>
<proteinExistence type="predicted"/>
<evidence type="ECO:0000313" key="3">
    <source>
        <dbReference type="Proteomes" id="UP000739284"/>
    </source>
</evidence>
<reference evidence="2 3" key="1">
    <citation type="submission" date="2021-03" db="EMBL/GenBank/DDBJ databases">
        <title>Five novel Rahnella species.</title>
        <authorList>
            <person name="Brady C."/>
            <person name="Asselin J."/>
            <person name="Beer S."/>
            <person name="Bruberg M.B."/>
            <person name="Crampton B."/>
            <person name="Venter S."/>
            <person name="Arnold D."/>
            <person name="Denman S."/>
        </authorList>
    </citation>
    <scope>NUCLEOTIDE SEQUENCE [LARGE SCALE GENOMIC DNA]</scope>
    <source>
        <strain evidence="2 3">FRB 231</strain>
    </source>
</reference>
<keyword evidence="3" id="KW-1185">Reference proteome</keyword>
<organism evidence="2 3">
    <name type="scientific">Rahnella ecdela</name>
    <dbReference type="NCBI Taxonomy" id="2816250"/>
    <lineage>
        <taxon>Bacteria</taxon>
        <taxon>Pseudomonadati</taxon>
        <taxon>Pseudomonadota</taxon>
        <taxon>Gammaproteobacteria</taxon>
        <taxon>Enterobacterales</taxon>
        <taxon>Yersiniaceae</taxon>
        <taxon>Rahnella</taxon>
    </lineage>
</organism>